<dbReference type="SUPFAM" id="SSF51316">
    <property type="entry name" value="Mss4-like"/>
    <property type="match status" value="1"/>
</dbReference>
<dbReference type="GO" id="GO:0006979">
    <property type="term" value="P:response to oxidative stress"/>
    <property type="evidence" value="ECO:0007669"/>
    <property type="project" value="InterPro"/>
</dbReference>
<evidence type="ECO:0000313" key="8">
    <source>
        <dbReference type="EMBL" id="KAK3237928.1"/>
    </source>
</evidence>
<evidence type="ECO:0000313" key="9">
    <source>
        <dbReference type="Proteomes" id="UP001190700"/>
    </source>
</evidence>
<protein>
    <recommendedName>
        <fullName evidence="7">MsrB domain-containing protein</fullName>
    </recommendedName>
</protein>
<evidence type="ECO:0000256" key="3">
    <source>
        <dbReference type="ARBA" id="ARBA00022723"/>
    </source>
</evidence>
<dbReference type="GO" id="GO:0033743">
    <property type="term" value="F:peptide-methionine (R)-S-oxide reductase activity"/>
    <property type="evidence" value="ECO:0007669"/>
    <property type="project" value="InterPro"/>
</dbReference>
<dbReference type="Gene3D" id="2.170.150.20">
    <property type="entry name" value="Peptide methionine sulfoxide reductase"/>
    <property type="match status" value="1"/>
</dbReference>
<dbReference type="InterPro" id="IPR028427">
    <property type="entry name" value="Met_Sox_Rdtase_MsrB"/>
</dbReference>
<reference evidence="8 9" key="1">
    <citation type="journal article" date="2015" name="Genome Biol. Evol.">
        <title>Comparative Genomics of a Bacterivorous Green Alga Reveals Evolutionary Causalities and Consequences of Phago-Mixotrophic Mode of Nutrition.</title>
        <authorList>
            <person name="Burns J.A."/>
            <person name="Paasch A."/>
            <person name="Narechania A."/>
            <person name="Kim E."/>
        </authorList>
    </citation>
    <scope>NUCLEOTIDE SEQUENCE [LARGE SCALE GENOMIC DNA]</scope>
    <source>
        <strain evidence="8 9">PLY_AMNH</strain>
    </source>
</reference>
<dbReference type="PANTHER" id="PTHR46081:SF8">
    <property type="entry name" value="PEPTIDE METHIONINE SULFOXIDE REDUCTASE 2"/>
    <property type="match status" value="1"/>
</dbReference>
<name>A0AAE0BJT7_9CHLO</name>
<evidence type="ECO:0000259" key="7">
    <source>
        <dbReference type="PROSITE" id="PS51790"/>
    </source>
</evidence>
<dbReference type="Pfam" id="PF01641">
    <property type="entry name" value="SelR"/>
    <property type="match status" value="1"/>
</dbReference>
<feature type="transmembrane region" description="Helical" evidence="6">
    <location>
        <begin position="28"/>
        <end position="46"/>
    </location>
</feature>
<dbReference type="Proteomes" id="UP001190700">
    <property type="component" value="Unassembled WGS sequence"/>
</dbReference>
<dbReference type="PANTHER" id="PTHR46081">
    <property type="entry name" value="PEPTIDE METHIONINE SULFOXIDE REDUCTASE 2"/>
    <property type="match status" value="1"/>
</dbReference>
<keyword evidence="5" id="KW-0560">Oxidoreductase</keyword>
<dbReference type="AlphaFoldDB" id="A0AAE0BJT7"/>
<evidence type="ECO:0000256" key="5">
    <source>
        <dbReference type="ARBA" id="ARBA00023002"/>
    </source>
</evidence>
<keyword evidence="9" id="KW-1185">Reference proteome</keyword>
<evidence type="ECO:0000256" key="4">
    <source>
        <dbReference type="ARBA" id="ARBA00022833"/>
    </source>
</evidence>
<comment type="cofactor">
    <cofactor evidence="1">
        <name>Zn(2+)</name>
        <dbReference type="ChEBI" id="CHEBI:29105"/>
    </cofactor>
</comment>
<keyword evidence="6" id="KW-0812">Transmembrane</keyword>
<evidence type="ECO:0000256" key="6">
    <source>
        <dbReference type="SAM" id="Phobius"/>
    </source>
</evidence>
<feature type="domain" description="MsrB" evidence="7">
    <location>
        <begin position="446"/>
        <end position="568"/>
    </location>
</feature>
<proteinExistence type="inferred from homology"/>
<keyword evidence="6" id="KW-1133">Transmembrane helix</keyword>
<sequence length="579" mass="62502">MAMAAVVLIALILCTVGGAFFLDVFELLFTIAVALVVFVGLAYAWFSIMRNRDNKAESVKLNSLPAEESSKERPLQTVHPAWDKASGDFETGSPGPCEIPAAAQVRGAGDKESEHGCVGVPTHALPLAAPLSGSPLRNQVHSVSIECHEGLEPSSEAALETAETSVPQGPCPKAARQAWEEVPVPGVSGLVLGTVGDDAMVARGGEGEHSESKLYHGSNFLAAAAPASVVADSPHASPVPTEDETKKSRRTLTHILCRPPGGIEEDEQNHPHVEIAQPPPADVLEPQEQPKDQHLMLARSKTEKVEQGDDIGLVQLTSMESDGSERPFFVEAKEECPSCEDPVALNSEEEDCPSCKDPATRSATAEEEECQTCADLAAPSVSHAQEECLSCEDLTGPRITADEEECQSCADLADERECQSCADLAQVETADHAWWDSLSAQARSEEEDWQRKLSALQFRVLRQKGTEEIHTGEYCTTNARGVYSCSGCGQDLYLSAHKFPAAASTHGWPAFFDEIRGAITREKNKKVPEIVCSRCGGHLGHVFKSSRYPGPRKERHCVNSVSLLFKEESNKKSNVRSLM</sequence>
<dbReference type="InterPro" id="IPR011057">
    <property type="entry name" value="Mss4-like_sf"/>
</dbReference>
<dbReference type="GO" id="GO:0046872">
    <property type="term" value="F:metal ion binding"/>
    <property type="evidence" value="ECO:0007669"/>
    <property type="project" value="UniProtKB-KW"/>
</dbReference>
<keyword evidence="4" id="KW-0862">Zinc</keyword>
<organism evidence="8 9">
    <name type="scientific">Cymbomonas tetramitiformis</name>
    <dbReference type="NCBI Taxonomy" id="36881"/>
    <lineage>
        <taxon>Eukaryota</taxon>
        <taxon>Viridiplantae</taxon>
        <taxon>Chlorophyta</taxon>
        <taxon>Pyramimonadophyceae</taxon>
        <taxon>Pyramimonadales</taxon>
        <taxon>Pyramimonadaceae</taxon>
        <taxon>Cymbomonas</taxon>
    </lineage>
</organism>
<gene>
    <name evidence="8" type="ORF">CYMTET_52030</name>
</gene>
<dbReference type="PROSITE" id="PS51790">
    <property type="entry name" value="MSRB"/>
    <property type="match status" value="1"/>
</dbReference>
<keyword evidence="6" id="KW-0472">Membrane</keyword>
<comment type="caution">
    <text evidence="8">The sequence shown here is derived from an EMBL/GenBank/DDBJ whole genome shotgun (WGS) entry which is preliminary data.</text>
</comment>
<evidence type="ECO:0000256" key="1">
    <source>
        <dbReference type="ARBA" id="ARBA00001947"/>
    </source>
</evidence>
<evidence type="ECO:0000256" key="2">
    <source>
        <dbReference type="ARBA" id="ARBA00007174"/>
    </source>
</evidence>
<comment type="similarity">
    <text evidence="2">Belongs to the MsrB Met sulfoxide reductase family.</text>
</comment>
<dbReference type="InterPro" id="IPR002579">
    <property type="entry name" value="Met_Sox_Rdtase_MsrB_dom"/>
</dbReference>
<accession>A0AAE0BJT7</accession>
<keyword evidence="3" id="KW-0479">Metal-binding</keyword>
<dbReference type="EMBL" id="LGRX02034394">
    <property type="protein sequence ID" value="KAK3237928.1"/>
    <property type="molecule type" value="Genomic_DNA"/>
</dbReference>
<dbReference type="GO" id="GO:0030091">
    <property type="term" value="P:protein repair"/>
    <property type="evidence" value="ECO:0007669"/>
    <property type="project" value="InterPro"/>
</dbReference>